<dbReference type="GO" id="GO:0004565">
    <property type="term" value="F:beta-galactosidase activity"/>
    <property type="evidence" value="ECO:0007669"/>
    <property type="project" value="InterPro"/>
</dbReference>
<feature type="non-terminal residue" evidence="6">
    <location>
        <position position="276"/>
    </location>
</feature>
<evidence type="ECO:0000256" key="2">
    <source>
        <dbReference type="ARBA" id="ARBA00022801"/>
    </source>
</evidence>
<evidence type="ECO:0000256" key="3">
    <source>
        <dbReference type="ARBA" id="ARBA00022833"/>
    </source>
</evidence>
<reference evidence="6" key="1">
    <citation type="journal article" date="2014" name="Front. Microbiol.">
        <title>High frequency of phylogenetically diverse reductive dehalogenase-homologous genes in deep subseafloor sedimentary metagenomes.</title>
        <authorList>
            <person name="Kawai M."/>
            <person name="Futagami T."/>
            <person name="Toyoda A."/>
            <person name="Takaki Y."/>
            <person name="Nishi S."/>
            <person name="Hori S."/>
            <person name="Arai W."/>
            <person name="Tsubouchi T."/>
            <person name="Morono Y."/>
            <person name="Uchiyama I."/>
            <person name="Ito T."/>
            <person name="Fujiyama A."/>
            <person name="Inagaki F."/>
            <person name="Takami H."/>
        </authorList>
    </citation>
    <scope>NUCLEOTIDE SEQUENCE</scope>
    <source>
        <strain evidence="6">Expedition CK06-06</strain>
    </source>
</reference>
<dbReference type="EMBL" id="BART01027053">
    <property type="protein sequence ID" value="GAG90274.1"/>
    <property type="molecule type" value="Genomic_DNA"/>
</dbReference>
<keyword evidence="1" id="KW-0479">Metal-binding</keyword>
<dbReference type="GO" id="GO:0046872">
    <property type="term" value="F:metal ion binding"/>
    <property type="evidence" value="ECO:0007669"/>
    <property type="project" value="UniProtKB-KW"/>
</dbReference>
<protein>
    <recommendedName>
        <fullName evidence="5">Glycoside hydrolase family 42 N-terminal domain-containing protein</fullName>
    </recommendedName>
</protein>
<evidence type="ECO:0000256" key="4">
    <source>
        <dbReference type="ARBA" id="ARBA00023295"/>
    </source>
</evidence>
<dbReference type="AlphaFoldDB" id="X1B3D9"/>
<name>X1B3D9_9ZZZZ</name>
<comment type="caution">
    <text evidence="6">The sequence shown here is derived from an EMBL/GenBank/DDBJ whole genome shotgun (WGS) entry which is preliminary data.</text>
</comment>
<dbReference type="SUPFAM" id="SSF51445">
    <property type="entry name" value="(Trans)glycosidases"/>
    <property type="match status" value="1"/>
</dbReference>
<proteinExistence type="predicted"/>
<dbReference type="InterPro" id="IPR013529">
    <property type="entry name" value="Glyco_hydro_42_N"/>
</dbReference>
<evidence type="ECO:0000313" key="6">
    <source>
        <dbReference type="EMBL" id="GAG90274.1"/>
    </source>
</evidence>
<dbReference type="GO" id="GO:0005975">
    <property type="term" value="P:carbohydrate metabolic process"/>
    <property type="evidence" value="ECO:0007669"/>
    <property type="project" value="InterPro"/>
</dbReference>
<keyword evidence="2" id="KW-0378">Hydrolase</keyword>
<evidence type="ECO:0000256" key="1">
    <source>
        <dbReference type="ARBA" id="ARBA00022723"/>
    </source>
</evidence>
<dbReference type="Gene3D" id="3.20.20.80">
    <property type="entry name" value="Glycosidases"/>
    <property type="match status" value="1"/>
</dbReference>
<accession>X1B3D9</accession>
<keyword evidence="4" id="KW-0326">Glycosidase</keyword>
<organism evidence="6">
    <name type="scientific">marine sediment metagenome</name>
    <dbReference type="NCBI Taxonomy" id="412755"/>
    <lineage>
        <taxon>unclassified sequences</taxon>
        <taxon>metagenomes</taxon>
        <taxon>ecological metagenomes</taxon>
    </lineage>
</organism>
<sequence length="276" mass="31104">DLSSLNRAWYRAYRDWNEVIPPKYVTLSTWRDFVDWQLFNVEKLSEDLKWRVKAVKKIDLGHVVSSHSAISSVFTPPLSGYGCPDDWEMAKQVDVWGTSLYPKHIGESMPLDSVWRGVALDATRSSSDAHGKDYWLGELQCGDGVEGIRFGEPVTPQDIQMWSWSAIARGAKGLNYYAWYPMSCGYENSGFGLINLDGNITERARAAGKVARIIDQNMNVFLNVKSPQAEVGIVYNIYSYIMLACSREWADEIVNIVSSSLAGIYRALLEENIPVD</sequence>
<dbReference type="Pfam" id="PF02449">
    <property type="entry name" value="Glyco_hydro_42"/>
    <property type="match status" value="1"/>
</dbReference>
<dbReference type="PANTHER" id="PTHR36447:SF2">
    <property type="entry name" value="BETA-GALACTOSIDASE YESZ"/>
    <property type="match status" value="1"/>
</dbReference>
<dbReference type="InterPro" id="IPR017853">
    <property type="entry name" value="GH"/>
</dbReference>
<feature type="non-terminal residue" evidence="6">
    <location>
        <position position="1"/>
    </location>
</feature>
<evidence type="ECO:0000259" key="5">
    <source>
        <dbReference type="Pfam" id="PF02449"/>
    </source>
</evidence>
<dbReference type="InterPro" id="IPR003476">
    <property type="entry name" value="Glyco_hydro_42"/>
</dbReference>
<keyword evidence="3" id="KW-0862">Zinc</keyword>
<dbReference type="PANTHER" id="PTHR36447">
    <property type="entry name" value="BETA-GALACTOSIDASE GANA"/>
    <property type="match status" value="1"/>
</dbReference>
<feature type="domain" description="Glycoside hydrolase family 42 N-terminal" evidence="5">
    <location>
        <begin position="6"/>
        <end position="214"/>
    </location>
</feature>
<gene>
    <name evidence="6" type="ORF">S01H4_48061</name>
</gene>
<dbReference type="GO" id="GO:0009341">
    <property type="term" value="C:beta-galactosidase complex"/>
    <property type="evidence" value="ECO:0007669"/>
    <property type="project" value="InterPro"/>
</dbReference>